<dbReference type="Gene3D" id="2.30.30.40">
    <property type="entry name" value="SH3 Domains"/>
    <property type="match status" value="1"/>
</dbReference>
<evidence type="ECO:0000259" key="4">
    <source>
        <dbReference type="PROSITE" id="PS50002"/>
    </source>
</evidence>
<accession>A0AAV3QBP1</accession>
<evidence type="ECO:0000256" key="1">
    <source>
        <dbReference type="ARBA" id="ARBA00022443"/>
    </source>
</evidence>
<evidence type="ECO:0000313" key="5">
    <source>
        <dbReference type="EMBL" id="GAA0160577.1"/>
    </source>
</evidence>
<name>A0AAV3QBP1_LITER</name>
<feature type="compositionally biased region" description="Basic and acidic residues" evidence="3">
    <location>
        <begin position="66"/>
        <end position="80"/>
    </location>
</feature>
<reference evidence="5 6" key="1">
    <citation type="submission" date="2024-01" db="EMBL/GenBank/DDBJ databases">
        <title>The complete chloroplast genome sequence of Lithospermum erythrorhizon: insights into the phylogenetic relationship among Boraginaceae species and the maternal lineages of purple gromwells.</title>
        <authorList>
            <person name="Okada T."/>
            <person name="Watanabe K."/>
        </authorList>
    </citation>
    <scope>NUCLEOTIDE SEQUENCE [LARGE SCALE GENOMIC DNA]</scope>
</reference>
<evidence type="ECO:0000256" key="2">
    <source>
        <dbReference type="PROSITE-ProRule" id="PRU00192"/>
    </source>
</evidence>
<keyword evidence="6" id="KW-1185">Reference proteome</keyword>
<protein>
    <submittedName>
        <fullName evidence="5">Scaffold/adaptor protein</fullName>
    </submittedName>
</protein>
<dbReference type="InterPro" id="IPR050384">
    <property type="entry name" value="Endophilin_SH3RF"/>
</dbReference>
<feature type="region of interest" description="Disordered" evidence="3">
    <location>
        <begin position="1"/>
        <end position="94"/>
    </location>
</feature>
<evidence type="ECO:0000313" key="6">
    <source>
        <dbReference type="Proteomes" id="UP001454036"/>
    </source>
</evidence>
<dbReference type="AlphaFoldDB" id="A0AAV3QBP1"/>
<feature type="compositionally biased region" description="Basic and acidic residues" evidence="3">
    <location>
        <begin position="27"/>
        <end position="36"/>
    </location>
</feature>
<dbReference type="InterPro" id="IPR036028">
    <property type="entry name" value="SH3-like_dom_sf"/>
</dbReference>
<dbReference type="PANTHER" id="PTHR14167">
    <property type="entry name" value="SH3 DOMAIN-CONTAINING"/>
    <property type="match status" value="1"/>
</dbReference>
<dbReference type="PANTHER" id="PTHR14167:SF30">
    <property type="entry name" value="SH3 DOMAIN-CONTAINING PROTEIN 1"/>
    <property type="match status" value="1"/>
</dbReference>
<feature type="domain" description="SH3" evidence="4">
    <location>
        <begin position="97"/>
        <end position="156"/>
    </location>
</feature>
<sequence>MTVEEELKNAPEQSETQQQEKPVVSSHTEEEVKDAPEQSESQQEEKPVVSSHTATFSGTGVDVDEGESRVLHVAQGREHGGTITNRSDVQRDSEENEEYFLARVMHSFDAQEDGELSLAVGDCVVVRQVATNGWSEGECKGKAGWFPSAYVERPDIDSESKLSEDSP</sequence>
<keyword evidence="1 2" id="KW-0728">SH3 domain</keyword>
<dbReference type="Proteomes" id="UP001454036">
    <property type="component" value="Unassembled WGS sequence"/>
</dbReference>
<organism evidence="5 6">
    <name type="scientific">Lithospermum erythrorhizon</name>
    <name type="common">Purple gromwell</name>
    <name type="synonym">Lithospermum officinale var. erythrorhizon</name>
    <dbReference type="NCBI Taxonomy" id="34254"/>
    <lineage>
        <taxon>Eukaryota</taxon>
        <taxon>Viridiplantae</taxon>
        <taxon>Streptophyta</taxon>
        <taxon>Embryophyta</taxon>
        <taxon>Tracheophyta</taxon>
        <taxon>Spermatophyta</taxon>
        <taxon>Magnoliopsida</taxon>
        <taxon>eudicotyledons</taxon>
        <taxon>Gunneridae</taxon>
        <taxon>Pentapetalae</taxon>
        <taxon>asterids</taxon>
        <taxon>lamiids</taxon>
        <taxon>Boraginales</taxon>
        <taxon>Boraginaceae</taxon>
        <taxon>Boraginoideae</taxon>
        <taxon>Lithospermeae</taxon>
        <taxon>Lithospermum</taxon>
    </lineage>
</organism>
<dbReference type="InterPro" id="IPR001452">
    <property type="entry name" value="SH3_domain"/>
</dbReference>
<dbReference type="PRINTS" id="PR00499">
    <property type="entry name" value="P67PHOX"/>
</dbReference>
<dbReference type="SMART" id="SM00326">
    <property type="entry name" value="SH3"/>
    <property type="match status" value="1"/>
</dbReference>
<feature type="compositionally biased region" description="Polar residues" evidence="3">
    <location>
        <begin position="11"/>
        <end position="20"/>
    </location>
</feature>
<proteinExistence type="predicted"/>
<dbReference type="Pfam" id="PF14604">
    <property type="entry name" value="SH3_9"/>
    <property type="match status" value="1"/>
</dbReference>
<dbReference type="EMBL" id="BAABME010003922">
    <property type="protein sequence ID" value="GAA0160577.1"/>
    <property type="molecule type" value="Genomic_DNA"/>
</dbReference>
<comment type="caution">
    <text evidence="5">The sequence shown here is derived from an EMBL/GenBank/DDBJ whole genome shotgun (WGS) entry which is preliminary data.</text>
</comment>
<dbReference type="SUPFAM" id="SSF50044">
    <property type="entry name" value="SH3-domain"/>
    <property type="match status" value="1"/>
</dbReference>
<evidence type="ECO:0000256" key="3">
    <source>
        <dbReference type="SAM" id="MobiDB-lite"/>
    </source>
</evidence>
<dbReference type="PROSITE" id="PS50002">
    <property type="entry name" value="SH3"/>
    <property type="match status" value="1"/>
</dbReference>
<gene>
    <name evidence="5" type="ORF">LIER_17098</name>
</gene>